<dbReference type="RefSeq" id="WP_141807298.1">
    <property type="nucleotide sequence ID" value="NZ_VFPG01000001.1"/>
</dbReference>
<organism evidence="1 2">
    <name type="scientific">Nocardia bhagyanarayanae</name>
    <dbReference type="NCBI Taxonomy" id="1215925"/>
    <lineage>
        <taxon>Bacteria</taxon>
        <taxon>Bacillati</taxon>
        <taxon>Actinomycetota</taxon>
        <taxon>Actinomycetes</taxon>
        <taxon>Mycobacteriales</taxon>
        <taxon>Nocardiaceae</taxon>
        <taxon>Nocardia</taxon>
    </lineage>
</organism>
<sequence>MTNTSNTLGVKTGELGRLSNELQASTDVVKNQIKKISDNLFGPGDAGTKYQSKGKDIQSGLEALRQRIDDWSNASGATADVIGAAVVSYSTVDEQRASELNNK</sequence>
<accession>A0A543F4H7</accession>
<gene>
    <name evidence="1" type="ORF">FB390_0264</name>
</gene>
<evidence type="ECO:0000313" key="2">
    <source>
        <dbReference type="Proteomes" id="UP000316331"/>
    </source>
</evidence>
<keyword evidence="2" id="KW-1185">Reference proteome</keyword>
<protein>
    <recommendedName>
        <fullName evidence="3">Excreted virulence factor EspC (Type VII ESX diderm)</fullName>
    </recommendedName>
</protein>
<comment type="caution">
    <text evidence="1">The sequence shown here is derived from an EMBL/GenBank/DDBJ whole genome shotgun (WGS) entry which is preliminary data.</text>
</comment>
<dbReference type="Proteomes" id="UP000316331">
    <property type="component" value="Unassembled WGS sequence"/>
</dbReference>
<dbReference type="AlphaFoldDB" id="A0A543F4H7"/>
<proteinExistence type="predicted"/>
<name>A0A543F4H7_9NOCA</name>
<dbReference type="OrthoDB" id="4556588at2"/>
<reference evidence="1 2" key="1">
    <citation type="submission" date="2019-06" db="EMBL/GenBank/DDBJ databases">
        <title>Sequencing the genomes of 1000 actinobacteria strains.</title>
        <authorList>
            <person name="Klenk H.-P."/>
        </authorList>
    </citation>
    <scope>NUCLEOTIDE SEQUENCE [LARGE SCALE GENOMIC DNA]</scope>
    <source>
        <strain evidence="1 2">DSM 103495</strain>
    </source>
</reference>
<evidence type="ECO:0008006" key="3">
    <source>
        <dbReference type="Google" id="ProtNLM"/>
    </source>
</evidence>
<dbReference type="EMBL" id="VFPG01000001">
    <property type="protein sequence ID" value="TQM28690.1"/>
    <property type="molecule type" value="Genomic_DNA"/>
</dbReference>
<evidence type="ECO:0000313" key="1">
    <source>
        <dbReference type="EMBL" id="TQM28690.1"/>
    </source>
</evidence>